<sequence>MKGYAFFDDFDTSEQIFDNFIKFFEIREISEENLIDHLEYLSRSTKNVRRNVRDLLIFLIEKDFLKDNIERIEQIEFTRA</sequence>
<dbReference type="EMBL" id="LAZR01000168">
    <property type="protein sequence ID" value="KKN84722.1"/>
    <property type="molecule type" value="Genomic_DNA"/>
</dbReference>
<gene>
    <name evidence="1" type="ORF">LCGC14_0286890</name>
</gene>
<accession>A0A0F9UBH1</accession>
<comment type="caution">
    <text evidence="1">The sequence shown here is derived from an EMBL/GenBank/DDBJ whole genome shotgun (WGS) entry which is preliminary data.</text>
</comment>
<reference evidence="1" key="1">
    <citation type="journal article" date="2015" name="Nature">
        <title>Complex archaea that bridge the gap between prokaryotes and eukaryotes.</title>
        <authorList>
            <person name="Spang A."/>
            <person name="Saw J.H."/>
            <person name="Jorgensen S.L."/>
            <person name="Zaremba-Niedzwiedzka K."/>
            <person name="Martijn J."/>
            <person name="Lind A.E."/>
            <person name="van Eijk R."/>
            <person name="Schleper C."/>
            <person name="Guy L."/>
            <person name="Ettema T.J."/>
        </authorList>
    </citation>
    <scope>NUCLEOTIDE SEQUENCE</scope>
</reference>
<protein>
    <submittedName>
        <fullName evidence="1">Uncharacterized protein</fullName>
    </submittedName>
</protein>
<name>A0A0F9UBH1_9ZZZZ</name>
<proteinExistence type="predicted"/>
<organism evidence="1">
    <name type="scientific">marine sediment metagenome</name>
    <dbReference type="NCBI Taxonomy" id="412755"/>
    <lineage>
        <taxon>unclassified sequences</taxon>
        <taxon>metagenomes</taxon>
        <taxon>ecological metagenomes</taxon>
    </lineage>
</organism>
<feature type="non-terminal residue" evidence="1">
    <location>
        <position position="80"/>
    </location>
</feature>
<evidence type="ECO:0000313" key="1">
    <source>
        <dbReference type="EMBL" id="KKN84722.1"/>
    </source>
</evidence>
<dbReference type="AlphaFoldDB" id="A0A0F9UBH1"/>